<protein>
    <submittedName>
        <fullName evidence="1">Uncharacterized protein</fullName>
    </submittedName>
</protein>
<dbReference type="RefSeq" id="WP_069731526.1">
    <property type="nucleotide sequence ID" value="NZ_CP019914.1"/>
</dbReference>
<dbReference type="KEGG" id="bhp:BHAMNSH16_12125"/>
<accession>A0AAC9XLC3</accession>
<dbReference type="Proteomes" id="UP000264880">
    <property type="component" value="Chromosome"/>
</dbReference>
<organism evidence="1 2">
    <name type="scientific">Brachyspira hampsonii</name>
    <dbReference type="NCBI Taxonomy" id="1287055"/>
    <lineage>
        <taxon>Bacteria</taxon>
        <taxon>Pseudomonadati</taxon>
        <taxon>Spirochaetota</taxon>
        <taxon>Spirochaetia</taxon>
        <taxon>Brachyspirales</taxon>
        <taxon>Brachyspiraceae</taxon>
        <taxon>Brachyspira</taxon>
    </lineage>
</organism>
<evidence type="ECO:0000313" key="2">
    <source>
        <dbReference type="Proteomes" id="UP000264880"/>
    </source>
</evidence>
<sequence length="378" mass="44743">MNSKTTEFYKRFQYCISSDKEIAKKEEDILENIINMSNKETAAYMRQYIAKLVSYRKNFLDAETAELICKMLIEISFVLRIQYINYLKDKENNTLRNDDYDINNLSKILQILISEIAMIIYTKEYETNNIFDNFYALKTNNIIGHCLRIFFMIIEATSFFNEKLNKGAANKMRIDFKKTYYKFSERIYKRYNLNNPNTLDSNVKFGVRKIENSTISEIAIGVLMHDISLDKPKDYIPIQSEEKDNHSIKDYGFAKYFMRGNEGVALTVSLHHEYYSHGYGLFTELYKAVLRRNPNHKIEYIVSYDYKDILTLQSLTYLPAKMLEVIDVYDTLTMSMNKTPKEAISFMTENFLEKEIMLDPIITDIFIEYLKEIKRIKL</sequence>
<dbReference type="Gene3D" id="1.10.3210.10">
    <property type="entry name" value="Hypothetical protein af1432"/>
    <property type="match status" value="1"/>
</dbReference>
<dbReference type="AlphaFoldDB" id="A0AAC9XLC3"/>
<keyword evidence="2" id="KW-1185">Reference proteome</keyword>
<name>A0AAC9XLC3_9SPIR</name>
<evidence type="ECO:0000313" key="1">
    <source>
        <dbReference type="EMBL" id="ASJ22346.1"/>
    </source>
</evidence>
<gene>
    <name evidence="1" type="ORF">BHAMNSH16_12125</name>
</gene>
<dbReference type="EMBL" id="CP019914">
    <property type="protein sequence ID" value="ASJ22346.1"/>
    <property type="molecule type" value="Genomic_DNA"/>
</dbReference>
<proteinExistence type="predicted"/>
<reference evidence="1 2" key="1">
    <citation type="submission" date="2017-02" db="EMBL/GenBank/DDBJ databases">
        <title>Complete genome sequence of Brachyspira hampsonii genomovar I strain NSH-16 (ATCC BAA-2463).</title>
        <authorList>
            <person name="Mirajkar N.S."/>
            <person name="Gebhart C.J."/>
        </authorList>
    </citation>
    <scope>NUCLEOTIDE SEQUENCE [LARGE SCALE GENOMIC DNA]</scope>
    <source>
        <strain evidence="1 2">NSH-16</strain>
    </source>
</reference>